<organism evidence="1">
    <name type="scientific">Paenibacillus sp. AN1007</name>
    <dbReference type="NCBI Taxonomy" id="3151385"/>
    <lineage>
        <taxon>Bacteria</taxon>
        <taxon>Bacillati</taxon>
        <taxon>Bacillota</taxon>
        <taxon>Bacilli</taxon>
        <taxon>Bacillales</taxon>
        <taxon>Paenibacillaceae</taxon>
        <taxon>Paenibacillus</taxon>
    </lineage>
</organism>
<evidence type="ECO:0000313" key="1">
    <source>
        <dbReference type="EMBL" id="XCP93470.1"/>
    </source>
</evidence>
<protein>
    <recommendedName>
        <fullName evidence="2">DUF2283 domain-containing protein</fullName>
    </recommendedName>
</protein>
<dbReference type="AlphaFoldDB" id="A0AAU8NBM1"/>
<dbReference type="RefSeq" id="WP_366290249.1">
    <property type="nucleotide sequence ID" value="NZ_CP159992.1"/>
</dbReference>
<proteinExistence type="predicted"/>
<accession>A0AAU8NBM1</accession>
<sequence>MQTGMRIIYDQDGEIVLSYMPGDGSPRNEIKKLDYVDLKYDEIDLNIYYVEKIDPETKKPVIKRIRPELTPEEKMKELEDQLLLLTNETTGGIL</sequence>
<dbReference type="EMBL" id="CP159992">
    <property type="protein sequence ID" value="XCP93470.1"/>
    <property type="molecule type" value="Genomic_DNA"/>
</dbReference>
<reference evidence="1" key="1">
    <citation type="submission" date="2024-05" db="EMBL/GenBank/DDBJ databases">
        <title>Draft genome assemblies of 36 bacteria isolated from hibernating arctic ground squirrels.</title>
        <authorList>
            <person name="McKee H."/>
            <person name="Mullen L."/>
            <person name="Drown D.M."/>
            <person name="Duddleston K.N."/>
        </authorList>
    </citation>
    <scope>NUCLEOTIDE SEQUENCE</scope>
    <source>
        <strain evidence="1">AN1007</strain>
    </source>
</reference>
<name>A0AAU8NBM1_9BACL</name>
<gene>
    <name evidence="1" type="ORF">ABXS70_19925</name>
</gene>
<evidence type="ECO:0008006" key="2">
    <source>
        <dbReference type="Google" id="ProtNLM"/>
    </source>
</evidence>